<feature type="domain" description="ExoN" evidence="25">
    <location>
        <begin position="4320"/>
        <end position="4598"/>
    </location>
</feature>
<dbReference type="GeneID" id="15088800"/>
<comment type="subcellular location">
    <subcellularLocation>
        <location evidence="1">Membrane</location>
    </subcellularLocation>
</comment>
<keyword evidence="7 24" id="KW-0812">Transmembrane</keyword>
<keyword evidence="12" id="KW-0347">Helicase</keyword>
<evidence type="ECO:0000256" key="6">
    <source>
        <dbReference type="ARBA" id="ARBA00022679"/>
    </source>
</evidence>
<evidence type="ECO:0000256" key="5">
    <source>
        <dbReference type="ARBA" id="ARBA00022670"/>
    </source>
</evidence>
<evidence type="ECO:0000256" key="21">
    <source>
        <dbReference type="ARBA" id="ARBA00047984"/>
    </source>
</evidence>
<dbReference type="InterPro" id="IPR043502">
    <property type="entry name" value="DNA/RNA_pol_sf"/>
</dbReference>
<evidence type="ECO:0000256" key="8">
    <source>
        <dbReference type="ARBA" id="ARBA00022695"/>
    </source>
</evidence>
<dbReference type="PANTHER" id="PTHR10887:SF495">
    <property type="entry name" value="HELICASE SENATAXIN ISOFORM X1-RELATED"/>
    <property type="match status" value="1"/>
</dbReference>
<evidence type="ECO:0000256" key="13">
    <source>
        <dbReference type="ARBA" id="ARBA00022807"/>
    </source>
</evidence>
<dbReference type="GO" id="GO:0032259">
    <property type="term" value="P:methylation"/>
    <property type="evidence" value="ECO:0007669"/>
    <property type="project" value="UniProtKB-KW"/>
</dbReference>
<comment type="catalytic activity">
    <reaction evidence="21">
        <text>ATP + H2O = ADP + phosphate + H(+)</text>
        <dbReference type="Rhea" id="RHEA:13065"/>
        <dbReference type="ChEBI" id="CHEBI:15377"/>
        <dbReference type="ChEBI" id="CHEBI:15378"/>
        <dbReference type="ChEBI" id="CHEBI:30616"/>
        <dbReference type="ChEBI" id="CHEBI:43474"/>
        <dbReference type="ChEBI" id="CHEBI:456216"/>
        <dbReference type="EC" id="3.6.4.13"/>
    </reaction>
</comment>
<feature type="active site" evidence="23">
    <location>
        <position position="4576"/>
    </location>
</feature>
<evidence type="ECO:0000256" key="22">
    <source>
        <dbReference type="ARBA" id="ARBA00047995"/>
    </source>
</evidence>
<keyword evidence="17" id="KW-0693">Viral RNA replication</keyword>
<dbReference type="InterPro" id="IPR046438">
    <property type="entry name" value="NIV_2_O_MTASE"/>
</dbReference>
<evidence type="ECO:0000256" key="4">
    <source>
        <dbReference type="ARBA" id="ARBA00022603"/>
    </source>
</evidence>
<keyword evidence="18 24" id="KW-1133">Transmembrane helix</keyword>
<dbReference type="GO" id="GO:0004197">
    <property type="term" value="F:cysteine-type endopeptidase activity"/>
    <property type="evidence" value="ECO:0007669"/>
    <property type="project" value="InterPro"/>
</dbReference>
<dbReference type="Pfam" id="PF17222">
    <property type="entry name" value="Peptidase_C107"/>
    <property type="match status" value="1"/>
</dbReference>
<evidence type="ECO:0000256" key="20">
    <source>
        <dbReference type="ARBA" id="ARBA00029611"/>
    </source>
</evidence>
<evidence type="ECO:0000256" key="24">
    <source>
        <dbReference type="SAM" id="Phobius"/>
    </source>
</evidence>
<dbReference type="GO" id="GO:0016020">
    <property type="term" value="C:membrane"/>
    <property type="evidence" value="ECO:0007669"/>
    <property type="project" value="UniProtKB-SubCell"/>
</dbReference>
<evidence type="ECO:0000256" key="19">
    <source>
        <dbReference type="ARBA" id="ARBA00023136"/>
    </source>
</evidence>
<keyword evidence="8" id="KW-0548">Nucleotidyltransferase</keyword>
<feature type="transmembrane region" description="Helical" evidence="24">
    <location>
        <begin position="1684"/>
        <end position="1702"/>
    </location>
</feature>
<keyword evidence="16" id="KW-0067">ATP-binding</keyword>
<dbReference type="GO" id="GO:0003723">
    <property type="term" value="F:RNA binding"/>
    <property type="evidence" value="ECO:0007669"/>
    <property type="project" value="InterPro"/>
</dbReference>
<dbReference type="InterPro" id="IPR033777">
    <property type="entry name" value="Peptidase_C107"/>
</dbReference>
<dbReference type="KEGG" id="vg:15088800"/>
<dbReference type="SUPFAM" id="SSF56672">
    <property type="entry name" value="DNA/RNA polymerases"/>
    <property type="match status" value="1"/>
</dbReference>
<evidence type="ECO:0000259" key="25">
    <source>
        <dbReference type="PROSITE" id="PS51953"/>
    </source>
</evidence>
<dbReference type="GO" id="GO:0001147">
    <property type="term" value="F:transcription termination site sequence-specific DNA binding"/>
    <property type="evidence" value="ECO:0007669"/>
    <property type="project" value="TreeGrafter"/>
</dbReference>
<feature type="transmembrane region" description="Helical" evidence="24">
    <location>
        <begin position="1708"/>
        <end position="1724"/>
    </location>
</feature>
<dbReference type="GO" id="GO:0006508">
    <property type="term" value="P:proteolysis"/>
    <property type="evidence" value="ECO:0007669"/>
    <property type="project" value="UniProtKB-KW"/>
</dbReference>
<keyword evidence="10" id="KW-0547">Nucleotide-binding</keyword>
<feature type="transmembrane region" description="Helical" evidence="24">
    <location>
        <begin position="1736"/>
        <end position="1757"/>
    </location>
</feature>
<dbReference type="GO" id="GO:0000175">
    <property type="term" value="F:3'-5'-RNA exonuclease activity"/>
    <property type="evidence" value="ECO:0007669"/>
    <property type="project" value="InterPro"/>
</dbReference>
<evidence type="ECO:0000256" key="18">
    <source>
        <dbReference type="ARBA" id="ARBA00022989"/>
    </source>
</evidence>
<reference evidence="27 28" key="1">
    <citation type="journal article" date="2013" name="J. Virol.">
        <title>Identification and characterization of genetically divergent members of the newly established family mesoniviridae.</title>
        <authorList>
            <person name="Zirkel F."/>
            <person name="Roth H."/>
            <person name="Kurth A."/>
            <person name="Drosten C."/>
            <person name="Ziebuhr J."/>
            <person name="Junglen S."/>
        </authorList>
    </citation>
    <scope>NUCLEOTIDE SEQUENCE [LARGE SCALE GENOMIC DNA]</scope>
    <source>
        <strain evidence="27 28">E9/CI/2004</strain>
    </source>
</reference>
<evidence type="ECO:0000256" key="23">
    <source>
        <dbReference type="PROSITE-ProRule" id="PRU01298"/>
    </source>
</evidence>
<dbReference type="InterPro" id="IPR001205">
    <property type="entry name" value="RNA-dir_pol_C"/>
</dbReference>
<feature type="domain" description="Nidovirus-type SAM-dependent 2'-O-MTase" evidence="26">
    <location>
        <begin position="4815"/>
        <end position="5064"/>
    </location>
</feature>
<dbReference type="PANTHER" id="PTHR10887">
    <property type="entry name" value="DNA2/NAM7 HELICASE FAMILY"/>
    <property type="match status" value="1"/>
</dbReference>
<evidence type="ECO:0000256" key="11">
    <source>
        <dbReference type="ARBA" id="ARBA00022801"/>
    </source>
</evidence>
<feature type="transmembrane region" description="Helical" evidence="24">
    <location>
        <begin position="1168"/>
        <end position="1190"/>
    </location>
</feature>
<feature type="transmembrane region" description="Helical" evidence="24">
    <location>
        <begin position="1098"/>
        <end position="1119"/>
    </location>
</feature>
<keyword evidence="4" id="KW-0489">Methyltransferase</keyword>
<dbReference type="Pfam" id="PF00680">
    <property type="entry name" value="RdRP_1"/>
    <property type="match status" value="1"/>
</dbReference>
<dbReference type="InterPro" id="IPR045055">
    <property type="entry name" value="DNA2/NAM7-like"/>
</dbReference>
<proteinExistence type="predicted"/>
<feature type="transmembrane region" description="Helical" evidence="24">
    <location>
        <begin position="25"/>
        <end position="47"/>
    </location>
</feature>
<dbReference type="SUPFAM" id="SSF52540">
    <property type="entry name" value="P-loop containing nucleoside triphosphate hydrolases"/>
    <property type="match status" value="1"/>
</dbReference>
<dbReference type="Pfam" id="PF13087">
    <property type="entry name" value="AAA_12"/>
    <property type="match status" value="1"/>
</dbReference>
<dbReference type="GO" id="GO:0003678">
    <property type="term" value="F:DNA helicase activity"/>
    <property type="evidence" value="ECO:0007669"/>
    <property type="project" value="UniProtKB-EC"/>
</dbReference>
<dbReference type="Proteomes" id="UP000214375">
    <property type="component" value="Segment"/>
</dbReference>
<comment type="catalytic activity">
    <reaction evidence="22">
        <text>ATP + H2O = ADP + phosphate + H(+)</text>
        <dbReference type="Rhea" id="RHEA:13065"/>
        <dbReference type="ChEBI" id="CHEBI:15377"/>
        <dbReference type="ChEBI" id="CHEBI:15378"/>
        <dbReference type="ChEBI" id="CHEBI:30616"/>
        <dbReference type="ChEBI" id="CHEBI:43474"/>
        <dbReference type="ChEBI" id="CHEBI:456216"/>
        <dbReference type="EC" id="3.6.4.12"/>
    </reaction>
</comment>
<dbReference type="PROSITE" id="PS51955">
    <property type="entry name" value="NIV_2_O_MTASE"/>
    <property type="match status" value="1"/>
</dbReference>
<evidence type="ECO:0000313" key="27">
    <source>
        <dbReference type="EMBL" id="AGE00062.1"/>
    </source>
</evidence>
<evidence type="ECO:0000256" key="1">
    <source>
        <dbReference type="ARBA" id="ARBA00004370"/>
    </source>
</evidence>
<keyword evidence="14" id="KW-0862">Zinc</keyword>
<evidence type="ECO:0000256" key="9">
    <source>
        <dbReference type="ARBA" id="ARBA00022722"/>
    </source>
</evidence>
<keyword evidence="5" id="KW-0645">Protease</keyword>
<dbReference type="GO" id="GO:0006369">
    <property type="term" value="P:termination of RNA polymerase II transcription"/>
    <property type="evidence" value="ECO:0007669"/>
    <property type="project" value="TreeGrafter"/>
</dbReference>
<keyword evidence="11" id="KW-0378">Hydrolase</keyword>
<evidence type="ECO:0000256" key="12">
    <source>
        <dbReference type="ARBA" id="ARBA00022806"/>
    </source>
</evidence>
<dbReference type="PROSITE" id="PS51953">
    <property type="entry name" value="NIV_EXON"/>
    <property type="match status" value="1"/>
</dbReference>
<keyword evidence="13" id="KW-0788">Thiol protease</keyword>
<protein>
    <recommendedName>
        <fullName evidence="2">Replicase polyprotein 1ab</fullName>
    </recommendedName>
    <alternativeName>
        <fullName evidence="20">ORF1ab polyprotein</fullName>
    </alternativeName>
</protein>
<evidence type="ECO:0000256" key="7">
    <source>
        <dbReference type="ARBA" id="ARBA00022692"/>
    </source>
</evidence>
<evidence type="ECO:0000256" key="2">
    <source>
        <dbReference type="ARBA" id="ARBA00022087"/>
    </source>
</evidence>
<feature type="active site" evidence="23">
    <location>
        <position position="4340"/>
    </location>
</feature>
<dbReference type="CDD" id="cd21402">
    <property type="entry name" value="ZBD_mv_SF1_Hel-like"/>
    <property type="match status" value="1"/>
</dbReference>
<keyword evidence="3" id="KW-0696">RNA-directed RNA polymerase</keyword>
<evidence type="ECO:0000259" key="26">
    <source>
        <dbReference type="PROSITE" id="PS51955"/>
    </source>
</evidence>
<evidence type="ECO:0000256" key="3">
    <source>
        <dbReference type="ARBA" id="ARBA00022484"/>
    </source>
</evidence>
<dbReference type="EMBL" id="JQ957873">
    <property type="protein sequence ID" value="AGE00062.1"/>
    <property type="molecule type" value="Genomic_RNA"/>
</dbReference>
<organism evidence="27 28">
    <name type="scientific">Alphamesonivirus daknongense</name>
    <dbReference type="NCBI Taxonomy" id="1945561"/>
    <lineage>
        <taxon>Viruses</taxon>
        <taxon>Riboviria</taxon>
        <taxon>Orthornavirae</taxon>
        <taxon>Pisuviricota</taxon>
        <taxon>Pisoniviricetes</taxon>
        <taxon>Nidovirales</taxon>
        <taxon>Mesnidovirineae</taxon>
        <taxon>Mesoniviridae</taxon>
        <taxon>Hexponivirinae</taxon>
        <taxon>Alphamesonivirus</taxon>
        <taxon>Karsalivirus</taxon>
    </lineage>
</organism>
<evidence type="ECO:0000256" key="16">
    <source>
        <dbReference type="ARBA" id="ARBA00022840"/>
    </source>
</evidence>
<accession>M4JUR4</accession>
<feature type="transmembrane region" description="Helical" evidence="24">
    <location>
        <begin position="1131"/>
        <end position="1156"/>
    </location>
</feature>
<feature type="transmembrane region" description="Helical" evidence="24">
    <location>
        <begin position="1202"/>
        <end position="1220"/>
    </location>
</feature>
<keyword evidence="9 23" id="KW-0540">Nuclease</keyword>
<dbReference type="InterPro" id="IPR041679">
    <property type="entry name" value="DNA2/NAM7-like_C"/>
</dbReference>
<name>M4JUR4_9NIDO</name>
<keyword evidence="19 24" id="KW-0472">Membrane</keyword>
<feature type="transmembrane region" description="Helical" evidence="24">
    <location>
        <begin position="1226"/>
        <end position="1244"/>
    </location>
</feature>
<dbReference type="RefSeq" id="YP_007697636.1">
    <property type="nucleotide sequence ID" value="NC_020900.1"/>
</dbReference>
<feature type="active site" evidence="23">
    <location>
        <position position="4581"/>
    </location>
</feature>
<dbReference type="InterPro" id="IPR046436">
    <property type="entry name" value="NIV_EXON"/>
</dbReference>
<feature type="active site" evidence="23">
    <location>
        <position position="4338"/>
    </location>
</feature>
<evidence type="ECO:0000256" key="17">
    <source>
        <dbReference type="ARBA" id="ARBA00022953"/>
    </source>
</evidence>
<dbReference type="GO" id="GO:0004483">
    <property type="term" value="F:methyltransferase cap1 activity"/>
    <property type="evidence" value="ECO:0007669"/>
    <property type="project" value="InterPro"/>
</dbReference>
<feature type="active site" evidence="23">
    <location>
        <position position="4457"/>
    </location>
</feature>
<evidence type="ECO:0000313" key="28">
    <source>
        <dbReference type="Proteomes" id="UP000214375"/>
    </source>
</evidence>
<keyword evidence="6" id="KW-0808">Transferase</keyword>
<dbReference type="GO" id="GO:0003968">
    <property type="term" value="F:RNA-directed RNA polymerase activity"/>
    <property type="evidence" value="ECO:0007669"/>
    <property type="project" value="UniProtKB-KW"/>
</dbReference>
<sequence>MTYHDYAAYDNVVLQRDHITNTQTFYINMLTYWTPLSILSVFCIYLLKRFMPNPLSGPVNDNTLKTLIQRIHYFFTRKYYYYQVPVYARDESRQNVFLTPDYARIDRVNLTEFCTRCNLYGHNTQSAKHVNTIDALILANVCKIRKFNKDLKQVQAYTVHNIKAFEHNPKLFTEIFGTPVSIIPSRFALAPKSTLATLKPKSTNLGQIYINDTIEHPHIGFFAYENQEQLNDLIAQLSLVLDHLMVYTDLPIPDVPTMQLYKDSSLLHFTNNTNLLCAFTSYQKEARTNWLFKEVKSTKVDDEDEHNLEKQEIQLKPQTNLLKYKTSKIGKSKARLPAEESTTENPQGKQTKIGVNPVRVAFGPSFMTLLCIFALVQTSFSKICTEYHNTNEDGIPCQLVNNLTNTKYMAFYNYEQVKKPCFSLDGNNYEPLVRLSMQTTDLNLNNIIKPQPIDEYLLKAFYGLLPLNTFVLSTLETKTDLQILAEVYNINTTDNSKIVYNTPNTIRSDYVGKILQLSDKVTFDCEAPTCILFSGLNFNASALDIKITNHLTRRIEHSTTGRPLIISPECKQICSCSMQSTVKQEPEVINPSQDFYTKLRYFQQYELRMYDDLMSGVLQYNNYKLERHMYKNSYCLSTDTKTNHCIYDPTLFNTTVVKNANGNYLECGVNHKFCEDFQLEFAAVEYIPEIQPKTTDVCEPLFNYLKSSDLTSDAISIIQIITQATKEKLPANQITFALNGTLRDLQPLATYMQNCVDANNIVKTTSGSELDLYTDRNSLMEHLQTIYSNTNIILVNDVQDLDCNKATAFFSFIDPYIDIPTYPHTLTLFTQQVKLFNVSSLQYLTDYYQNCIVTNEWNTPFAVRMTENIITISTVFDDSNEIPIETPLESQILNTLNYYTTYFSQVFYTKQTTYTDLFTATYETLKQQLTTRVHNVVDSFTTMTEKFEQHYPLRNDFYHQTLRAFDLGRFCDFLHHTDTLSLYNDCVSDQLQPISVINLRYGLDSNAYSTHDIDLPINKQSLYSLTQATGYIYRGQKHLFYRPLFTNANQYVLTVREDYLEYCKTSTIPVPAFTPETTLTCFPYITGAQSIDHFIAEIGPFLILYTAALTIIVLAAVQIRENKYIMFIKMCIIFVYAFGPRILTPAFPGSFILSWLYNHIPFVASTSYGVLLMLSILLTVTIDFVSFVTTYSKRTPEQLRTCVLHFVALVFEVLATFYYILLPYLFTGYGILMLIITTYVAHIYRRSQLPNYRRSSVTMATAHADWVKYRESTREKTDEAAKSSLRRVMNMYIGDATSDKLLESVYLAACYTNTVLAPTFNPRHTLHIPRCSNSVFCSTASEVMNHSSNDSNMSTTIRNKSALSNPSIPYIALPLPVSINPLITYDSVSSLRGSVVNGYIYILRHLFGSNQKDFDSHYANGKGLNKCKNLERSKYDIDNAELIGTLIRIPLVDPKSVPDVKIHPKPLSYTGPVTLYLSRYDSETAKDVLCVHTGFIAEGHHDIRTVFGDCGGMLFDPRGQLLGLHCAGSADVSFLNCTTGTPNIWTSYKIQHPSEIMITLDNGINLPQPEDYDFYTAKICYQHPLRDVRATLQTLQYLTNQGNTKLPYDPQLLADFNITAEQYNQHGYYIDYKNFIQNFIKYTNTLINSRSFEMSIKYGVANLQTNLTNQSETQLAINNPIAKLATDYTYLLDLLYIIIYMLSNRSPLHIICALVSMIIIFIKMDKRIKVTLLSLCYAIPLFYYRIYIGLICIPLRLTALPAFTKPLTALNVYRNKNLKLAKTLATELGTSKNLCIQLATLLKCIKPYPAFSELEQVVNNVDDLMAKWDQTHDAEAVLKQNIDEIYKLYPILFIVFEQVEKYDDQIKLIMSYINDTGNFDLNGFEINYDENEHTTKIIDPALDNLQMELVEKQDCLVTLRNMNSEFDISSIQSANIGELVRYLIVSSTPETLNRELLTQATEALVQHITTLRNSNDHSENLIPLLSEIYKHKDLLTSSYLTAHAKDKNFVMNSLVRVIALFNKQINLQVQQATIEAKKVERARMAESKTIIEQNNRIRKIQRQNQNIASAIVHMVHACFANRFMLQNEARKITKALAGTNVEFELTEAESDYYYQGRVKNTVMNNQAITTNFTTLSTVLWTGNGYQKLPSMCGSEEFVCTLPHKHGYFNCTMQIKDAWYAHVDACERCRTYYKNNRHPRCGAIYPADLKRYATLSNFVSRYHSCPQCLPCTQCLSIRESTCSINCYHPSDNSVIINQAYLTPLNIKPDSLEYTFIDKTIGDVNAVYNGRIWLMRRSIPISPPPARYRHITNLKLKQADPEGYYYISDVCPTDIAILNAMINQIQLKLQDCATMSNESLTLIDTQTQINSTIFCKPVNDNMLDELKENHIYLLILKLQPQDEHLYIAMENYLSKLNPSIHICLIIHNEIPSNHLSLYINCMQVWRHSINHDNPESLSESVNKMTINTDFSKWARSLSRNTNVARYHQIRTVSKQNVRYTLDISCNKTSVSYITPNSEIVNVKVKPNIEKEHTIYEMLTKTSKIDLFLIKHTFMRQSINYLMRHNMTALSLADLYGVIKSENWKPLYDTLPQVTYHKISPTLLNNIQQHSSAPQHTCCMLCRRFLAEFGLLMHKLNKQVFSTINFMFQHYDFVLTSDNVDLNGILDFEDYTKTEYTRTLELKDQLRKMQPYYHTLYSIYEHTGMYFISQPIYARPIDPSIDLIDQFEMAISNIREFPLDGTFDDSTLYRPSIQHFAEYLKLDVYAVKPEPLWNCYDSMQAPQITIPEHDSIQVILKPTRPMSEYIELTHNTIKTFDGTIFCKIDHSQFNQLRDILCNLPNDAVIHELFIENHPYELEAYTRMLKVNLNIWLNNLYDANVNLAHFDSINYEHTKTISFPIIGKMPATLLADCEQCQDEIPNDIKAVYDLGSNVHAKANLQDYKTPRKINPLVEFDTALLKHGDFNEHNEYKYTMKTKPDLYIDYELKSHLDSTGITALIPPLNINPIVNDPNLTFTSPYYIKTPSADSIKEDLEMFNQNTAAAVSPVVYLMATELLHQLLTETILASDGKPNCPMVPSEVPIRNKHKSSGTPYRTFGDSEFMRTLYGEYRDKLVYHKRHSADQALTLVINKVAISTKHRDRTILAININKSEAGRSLFRWFLDKIKDTANKGGPILIGLIAQYGGWDKLYKNLYKDSPIDNPDATEHVVLGGKDYPKWDRRISNMLQLTTTNVFFNLIDQNTQFKNNQASPSETWHEYMSETTQILFDYLVFGNELYQKPGGVTSGNSRTADGNSFLHMLIDMYALIIQLIQSTPENVHIESKLRNTLCKTVFETIPSDYIDNTNVNLLRNTDILHRIRTRIAKGAYLSDDGLILIDTRLVKYDDFMAESHMISKYAIATNKHKYHLDPVQRKAREFLSQDTFHFGDMAFPIPEFGRIYSAMLLSDNRNTLEPSISITRLLALYSYLYIFYFKYANTPTHHELKLLDAIRTYIDDHLENTEDIFLDCVKIPELQDVQFDLKNCDMFENFDHLWGLDQSSAYIEYLHKYRYRYKNLSLFKVQLLQEYELQLNSHNKTELQNKGQLITYNCYVCGENAYITCATCEKSFCNSKDTIHGSHIEQHLQYSGHDCLYLNCKTIKCRHCFAIDINKLYTSGKDMYFCETHKPKHAIRLVNNNVASNLPPLLYLCVTEAKSVSFYEQCYRSYIATHPTYVVTHEKFMSLVQLYLYQDYSIPSNQLANRIRILLQLSSYGIVRPYYQLIMQLTKIESKVIDASVVDIPITPTNIQEAGSFYIEVPLEYKLDQHSSYSYLIGTREVTINLTHHNLSSNKTYIWKTDVQIPNYCTFIRQRRLNTLSAILRNTTQRVPEFTRLLLSWNQQLPISARTFPRFTPSLKIPSQPNVAQNINTLLNDLNEHRFKIMFGGPGTGKSHTLSILVNHLHEQGFKILIYTPSHQSANALLFKIANIMKRRHIQNSGLVRIITEGMKDEIKPHPFITYRASMLEKDRICVTTIQSFSTVQHVRDIDLVILDEFSLTSDNYLLTGLSHLKPSTRVLFSGDPRQLSGVDETRKPLQPRFHTLINFYTETYPNEVHVLKDHFRCHPHIFQYFKDQYYADKDMVCATKAEDRLIRPLNPINTVHVGPPTYRNQGVILNQDETDKVLDILILVTQTLTLHASQEYQPSLAIICSYKSQLQHFATLQNQKIIPEFVKLSTIDSAQGDEFDIVILCLSQINNFTLNPNRFNVAISRAKSVLFITVPPIDQNPAFLYQDVYKTLGQHNLSYFRIFNNSGKVVKVTLSTTLHNQSAPLEYINIRNIASSKQTLQRKYPINVIMDDYIFFDSEFLNPRDDPREPVMLSYGFTSAYGNRRISGTPMRYVYSKFNQLTPVKYNYKDNNKPLTSTYIATWLKAKAPEQYNYLRDTITQGIKNNVTVDIKHLLNFCIDNMHVKPVIITWAGDNDHCFLKANTLYPPAAQICNITPRCTSTPIYASAQTCHTYYLCQFHAQTFKEQLTITHFVNLEIIDLKAINNKQTNEKTLRLTHNNELKLTIELSQDIKSNSLNDCHAYYCNTTHRPITPHDPLDDALMTQCIFKSVVQPQLESIAYDNANLNAFTSMDYRLRNFDPEMCKLRRDLQKHWYAKYSETSITHCNMGCGKQPLKQALHNIDINQGKNNPQNNMNTHLCDAQEHIYFDSHWYKTGGFSKPSYIFSDINKEHYYKLGATGLCLYLNSKHAKYLHAFQPISGNDVFKTEFYNSQCTTNRTPHHLSIEDNTSMPACIIQSSSNEDFHTFICDGHYDQMQIISDISKATKYGYQFIKTGPTTLSNHSNLQKAPSNWNHTQLLIPGYETRKISPPGHMLNKALGILSILQDSMLYTHRTTLNKNLPIIHPGAAGFNGDTILANEFRKYLKQSKIINIDPRLKRNDDTHYKLLLKDMLPKGFNTELIISDIHSDVEWIPELIEYTNKYLQQSGTLIMKITSRMATEKAIQQLETLSENFTYVRVCNLNVVTCSSELWIVFANNRKPPVNGWTSHDLRNELRKHWYSMTHNILHPTIRSRLDVFRYSPK</sequence>
<dbReference type="GO" id="GO:0005524">
    <property type="term" value="F:ATP binding"/>
    <property type="evidence" value="ECO:0007669"/>
    <property type="project" value="UniProtKB-KW"/>
</dbReference>
<evidence type="ECO:0000256" key="10">
    <source>
        <dbReference type="ARBA" id="ARBA00022741"/>
    </source>
</evidence>
<evidence type="ECO:0000256" key="15">
    <source>
        <dbReference type="ARBA" id="ARBA00022839"/>
    </source>
</evidence>
<dbReference type="GO" id="GO:0003724">
    <property type="term" value="F:RNA helicase activity"/>
    <property type="evidence" value="ECO:0007669"/>
    <property type="project" value="UniProtKB-EC"/>
</dbReference>
<evidence type="ECO:0000256" key="14">
    <source>
        <dbReference type="ARBA" id="ARBA00022833"/>
    </source>
</evidence>
<dbReference type="InterPro" id="IPR027417">
    <property type="entry name" value="P-loop_NTPase"/>
</dbReference>
<keyword evidence="28" id="KW-1185">Reference proteome</keyword>
<dbReference type="Pfam" id="PF13604">
    <property type="entry name" value="AAA_30"/>
    <property type="match status" value="1"/>
</dbReference>
<keyword evidence="15 23" id="KW-0269">Exonuclease</keyword>
<dbReference type="Gene3D" id="3.40.50.300">
    <property type="entry name" value="P-loop containing nucleotide triphosphate hydrolases"/>
    <property type="match status" value="2"/>
</dbReference>